<evidence type="ECO:0000313" key="2">
    <source>
        <dbReference type="Proteomes" id="UP001243846"/>
    </source>
</evidence>
<sequence length="124" mass="13615">MALAIAPGRFLEEAFFAPLGISPVGCIRTIGREVLARHARYSANQFTQHDGFYISENSTVMMEMKLGARTSVEQYLKYVMLTALEEMTHGPRPHAGLVYLAPQSAVAGCARICTSTIPRRGPRS</sequence>
<comment type="caution">
    <text evidence="1">The sequence shown here is derived from an EMBL/GenBank/DDBJ whole genome shotgun (WGS) entry which is preliminary data.</text>
</comment>
<accession>A0ABT8D8J6</accession>
<dbReference type="EMBL" id="JAUFRC010000001">
    <property type="protein sequence ID" value="MDN3713103.1"/>
    <property type="molecule type" value="Genomic_DNA"/>
</dbReference>
<gene>
    <name evidence="1" type="ORF">QWZ10_17565</name>
</gene>
<dbReference type="Proteomes" id="UP001243846">
    <property type="component" value="Unassembled WGS sequence"/>
</dbReference>
<keyword evidence="2" id="KW-1185">Reference proteome</keyword>
<proteinExistence type="predicted"/>
<name>A0ABT8D8J6_9RHOB</name>
<evidence type="ECO:0000313" key="1">
    <source>
        <dbReference type="EMBL" id="MDN3713103.1"/>
    </source>
</evidence>
<organism evidence="1 2">
    <name type="scientific">Paracoccus cavernae</name>
    <dbReference type="NCBI Taxonomy" id="1571207"/>
    <lineage>
        <taxon>Bacteria</taxon>
        <taxon>Pseudomonadati</taxon>
        <taxon>Pseudomonadota</taxon>
        <taxon>Alphaproteobacteria</taxon>
        <taxon>Rhodobacterales</taxon>
        <taxon>Paracoccaceae</taxon>
        <taxon>Paracoccus</taxon>
    </lineage>
</organism>
<protein>
    <submittedName>
        <fullName evidence="1">Uncharacterized protein</fullName>
    </submittedName>
</protein>
<reference evidence="2" key="1">
    <citation type="journal article" date="2019" name="Int. J. Syst. Evol. Microbiol.">
        <title>The Global Catalogue of Microorganisms (GCM) 10K type strain sequencing project: providing services to taxonomists for standard genome sequencing and annotation.</title>
        <authorList>
            <consortium name="The Broad Institute Genomics Platform"/>
            <consortium name="The Broad Institute Genome Sequencing Center for Infectious Disease"/>
            <person name="Wu L."/>
            <person name="Ma J."/>
        </authorList>
    </citation>
    <scope>NUCLEOTIDE SEQUENCE [LARGE SCALE GENOMIC DNA]</scope>
    <source>
        <strain evidence="2">CECT 8482</strain>
    </source>
</reference>